<dbReference type="OrthoDB" id="10052321at2759"/>
<evidence type="ECO:0000313" key="2">
    <source>
        <dbReference type="EMBL" id="KAF2235980.1"/>
    </source>
</evidence>
<dbReference type="PANTHER" id="PTHR28158:SF1">
    <property type="entry name" value="SMALL RIBOSOMAL SUBUNIT PROTEIN MS45"/>
    <property type="match status" value="1"/>
</dbReference>
<feature type="compositionally biased region" description="Basic residues" evidence="1">
    <location>
        <begin position="345"/>
        <end position="355"/>
    </location>
</feature>
<dbReference type="Proteomes" id="UP000800092">
    <property type="component" value="Unassembled WGS sequence"/>
</dbReference>
<name>A0A6A6HEU0_VIRVR</name>
<gene>
    <name evidence="2" type="ORF">EV356DRAFT_499241</name>
</gene>
<dbReference type="GO" id="GO:0005763">
    <property type="term" value="C:mitochondrial small ribosomal subunit"/>
    <property type="evidence" value="ECO:0007669"/>
    <property type="project" value="TreeGrafter"/>
</dbReference>
<dbReference type="EMBL" id="ML991788">
    <property type="protein sequence ID" value="KAF2235980.1"/>
    <property type="molecule type" value="Genomic_DNA"/>
</dbReference>
<sequence length="355" mass="40547">MYAWLNGPGQVFHDPLPNSTNYLSAYDKAGRLIRAQDANEKSRSKAEQDKEEAENEEDPDAQEASSEEADAARLRREARRQEQESKGDGNKVSSESMEDLRPFPQNTQFMSQPVLSVELRDEIFRRVKDGGLDVRTVSAQLGVAIERVGAVVRLKTIEEEWIKQGKKRATPYQTAILSMLPTTPFDATSPISTSSTRSRAPTLAHEPINDLPVHPATRPQLFVPVSESRVFTRTDAAAAFSASLLPAHARIPHPQLVHAERYRASGMTDREVRERVEEDEREREEREREREVRRREDEARRMRVVQGRRWDFRFEDVRVEDVGRDGLSERGVGWRYGAPHDDRKRGKVKIPTRVG</sequence>
<dbReference type="AlphaFoldDB" id="A0A6A6HEU0"/>
<dbReference type="GO" id="GO:0032543">
    <property type="term" value="P:mitochondrial translation"/>
    <property type="evidence" value="ECO:0007669"/>
    <property type="project" value="TreeGrafter"/>
</dbReference>
<accession>A0A6A6HEU0</accession>
<dbReference type="GO" id="GO:0003735">
    <property type="term" value="F:structural constituent of ribosome"/>
    <property type="evidence" value="ECO:0007669"/>
    <property type="project" value="TreeGrafter"/>
</dbReference>
<keyword evidence="3" id="KW-1185">Reference proteome</keyword>
<evidence type="ECO:0000313" key="3">
    <source>
        <dbReference type="Proteomes" id="UP000800092"/>
    </source>
</evidence>
<evidence type="ECO:0000256" key="1">
    <source>
        <dbReference type="SAM" id="MobiDB-lite"/>
    </source>
</evidence>
<proteinExistence type="predicted"/>
<dbReference type="InterPro" id="IPR021036">
    <property type="entry name" value="Ribosomal_mS45"/>
</dbReference>
<feature type="region of interest" description="Disordered" evidence="1">
    <location>
        <begin position="330"/>
        <end position="355"/>
    </location>
</feature>
<feature type="region of interest" description="Disordered" evidence="1">
    <location>
        <begin position="268"/>
        <end position="297"/>
    </location>
</feature>
<feature type="compositionally biased region" description="Acidic residues" evidence="1">
    <location>
        <begin position="49"/>
        <end position="69"/>
    </location>
</feature>
<organism evidence="2 3">
    <name type="scientific">Viridothelium virens</name>
    <name type="common">Speckled blister lichen</name>
    <name type="synonym">Trypethelium virens</name>
    <dbReference type="NCBI Taxonomy" id="1048519"/>
    <lineage>
        <taxon>Eukaryota</taxon>
        <taxon>Fungi</taxon>
        <taxon>Dikarya</taxon>
        <taxon>Ascomycota</taxon>
        <taxon>Pezizomycotina</taxon>
        <taxon>Dothideomycetes</taxon>
        <taxon>Dothideomycetes incertae sedis</taxon>
        <taxon>Trypetheliales</taxon>
        <taxon>Trypetheliaceae</taxon>
        <taxon>Viridothelium</taxon>
    </lineage>
</organism>
<feature type="compositionally biased region" description="Basic and acidic residues" evidence="1">
    <location>
        <begin position="37"/>
        <end position="48"/>
    </location>
</feature>
<evidence type="ECO:0008006" key="4">
    <source>
        <dbReference type="Google" id="ProtNLM"/>
    </source>
</evidence>
<reference evidence="2" key="1">
    <citation type="journal article" date="2020" name="Stud. Mycol.">
        <title>101 Dothideomycetes genomes: a test case for predicting lifestyles and emergence of pathogens.</title>
        <authorList>
            <person name="Haridas S."/>
            <person name="Albert R."/>
            <person name="Binder M."/>
            <person name="Bloem J."/>
            <person name="Labutti K."/>
            <person name="Salamov A."/>
            <person name="Andreopoulos B."/>
            <person name="Baker S."/>
            <person name="Barry K."/>
            <person name="Bills G."/>
            <person name="Bluhm B."/>
            <person name="Cannon C."/>
            <person name="Castanera R."/>
            <person name="Culley D."/>
            <person name="Daum C."/>
            <person name="Ezra D."/>
            <person name="Gonzalez J."/>
            <person name="Henrissat B."/>
            <person name="Kuo A."/>
            <person name="Liang C."/>
            <person name="Lipzen A."/>
            <person name="Lutzoni F."/>
            <person name="Magnuson J."/>
            <person name="Mondo S."/>
            <person name="Nolan M."/>
            <person name="Ohm R."/>
            <person name="Pangilinan J."/>
            <person name="Park H.-J."/>
            <person name="Ramirez L."/>
            <person name="Alfaro M."/>
            <person name="Sun H."/>
            <person name="Tritt A."/>
            <person name="Yoshinaga Y."/>
            <person name="Zwiers L.-H."/>
            <person name="Turgeon B."/>
            <person name="Goodwin S."/>
            <person name="Spatafora J."/>
            <person name="Crous P."/>
            <person name="Grigoriev I."/>
        </authorList>
    </citation>
    <scope>NUCLEOTIDE SEQUENCE</scope>
    <source>
        <strain evidence="2">Tuck. ex Michener</strain>
    </source>
</reference>
<dbReference type="Pfam" id="PF12298">
    <property type="entry name" value="Bot1p"/>
    <property type="match status" value="1"/>
</dbReference>
<feature type="compositionally biased region" description="Basic and acidic residues" evidence="1">
    <location>
        <begin position="70"/>
        <end position="89"/>
    </location>
</feature>
<protein>
    <recommendedName>
        <fullName evidence="4">Eukaryotic mitochondrial regulator protein-domain-containing protein</fullName>
    </recommendedName>
</protein>
<feature type="region of interest" description="Disordered" evidence="1">
    <location>
        <begin position="34"/>
        <end position="98"/>
    </location>
</feature>
<dbReference type="PANTHER" id="PTHR28158">
    <property type="entry name" value="37S RIBOSOMAL PROTEIN S35, MITOCHONDRIAL"/>
    <property type="match status" value="1"/>
</dbReference>